<dbReference type="PROSITE" id="PS51257">
    <property type="entry name" value="PROKAR_LIPOPROTEIN"/>
    <property type="match status" value="1"/>
</dbReference>
<evidence type="ECO:0000313" key="3">
    <source>
        <dbReference type="EMBL" id="MBC3932456.1"/>
    </source>
</evidence>
<gene>
    <name evidence="3" type="ORF">H8K43_12275</name>
</gene>
<feature type="domain" description="DUF2059" evidence="2">
    <location>
        <begin position="91"/>
        <end position="144"/>
    </location>
</feature>
<dbReference type="Pfam" id="PF09832">
    <property type="entry name" value="DUF2059"/>
    <property type="match status" value="1"/>
</dbReference>
<reference evidence="3 4" key="1">
    <citation type="submission" date="2020-08" db="EMBL/GenBank/DDBJ databases">
        <title>Novel species isolated from subtropical streams in China.</title>
        <authorList>
            <person name="Lu H."/>
        </authorList>
    </citation>
    <scope>NUCLEOTIDE SEQUENCE [LARGE SCALE GENOMIC DNA]</scope>
    <source>
        <strain evidence="3 4">CY22W</strain>
    </source>
</reference>
<proteinExistence type="predicted"/>
<keyword evidence="4" id="KW-1185">Reference proteome</keyword>
<dbReference type="Proteomes" id="UP000654304">
    <property type="component" value="Unassembled WGS sequence"/>
</dbReference>
<evidence type="ECO:0000256" key="1">
    <source>
        <dbReference type="SAM" id="SignalP"/>
    </source>
</evidence>
<protein>
    <submittedName>
        <fullName evidence="3">DUF2059 domain-containing protein</fullName>
    </submittedName>
</protein>
<evidence type="ECO:0000259" key="2">
    <source>
        <dbReference type="Pfam" id="PF09832"/>
    </source>
</evidence>
<dbReference type="InterPro" id="IPR018637">
    <property type="entry name" value="DUF2059"/>
</dbReference>
<name>A0ABR7A6C9_9BURK</name>
<dbReference type="EMBL" id="JACOGD010000006">
    <property type="protein sequence ID" value="MBC3932456.1"/>
    <property type="molecule type" value="Genomic_DNA"/>
</dbReference>
<evidence type="ECO:0000313" key="4">
    <source>
        <dbReference type="Proteomes" id="UP000654304"/>
    </source>
</evidence>
<organism evidence="3 4">
    <name type="scientific">Undibacterium curvum</name>
    <dbReference type="NCBI Taxonomy" id="2762294"/>
    <lineage>
        <taxon>Bacteria</taxon>
        <taxon>Pseudomonadati</taxon>
        <taxon>Pseudomonadota</taxon>
        <taxon>Betaproteobacteria</taxon>
        <taxon>Burkholderiales</taxon>
        <taxon>Oxalobacteraceae</taxon>
        <taxon>Undibacterium</taxon>
    </lineage>
</organism>
<accession>A0ABR7A6C9</accession>
<sequence>MKIWTASALSFLLVSGFACAEKPTEQSVKEFLEVSKGKETFQQIEKQLDTVLDNFNREADSGKSADLQKQKAVEKFKAKVLSIRNEAMNWDKLESMFIGIYQDSLSQEEIDGLIQFYRSPVGQASLTKMPQIMLKTNQQIQVTLLPMMDKIKLARQDLKEEFEKIDKKKK</sequence>
<dbReference type="RefSeq" id="WP_186904110.1">
    <property type="nucleotide sequence ID" value="NZ_JACOGD010000006.1"/>
</dbReference>
<feature type="signal peptide" evidence="1">
    <location>
        <begin position="1"/>
        <end position="20"/>
    </location>
</feature>
<feature type="chain" id="PRO_5047326942" evidence="1">
    <location>
        <begin position="21"/>
        <end position="170"/>
    </location>
</feature>
<keyword evidence="1" id="KW-0732">Signal</keyword>
<comment type="caution">
    <text evidence="3">The sequence shown here is derived from an EMBL/GenBank/DDBJ whole genome shotgun (WGS) entry which is preliminary data.</text>
</comment>